<dbReference type="Proteomes" id="UP001642360">
    <property type="component" value="Unassembled WGS sequence"/>
</dbReference>
<keyword evidence="7" id="KW-1185">Reference proteome</keyword>
<proteinExistence type="predicted"/>
<keyword evidence="2" id="KW-0805">Transcription regulation</keyword>
<comment type="subcellular location">
    <subcellularLocation>
        <location evidence="1">Nucleus</location>
    </subcellularLocation>
</comment>
<organism evidence="6 7">
    <name type="scientific">Ilex paraguariensis</name>
    <name type="common">yerba mate</name>
    <dbReference type="NCBI Taxonomy" id="185542"/>
    <lineage>
        <taxon>Eukaryota</taxon>
        <taxon>Viridiplantae</taxon>
        <taxon>Streptophyta</taxon>
        <taxon>Embryophyta</taxon>
        <taxon>Tracheophyta</taxon>
        <taxon>Spermatophyta</taxon>
        <taxon>Magnoliopsida</taxon>
        <taxon>eudicotyledons</taxon>
        <taxon>Gunneridae</taxon>
        <taxon>Pentapetalae</taxon>
        <taxon>asterids</taxon>
        <taxon>campanulids</taxon>
        <taxon>Aquifoliales</taxon>
        <taxon>Aquifoliaceae</taxon>
        <taxon>Ilex</taxon>
    </lineage>
</organism>
<reference evidence="6 7" key="1">
    <citation type="submission" date="2024-02" db="EMBL/GenBank/DDBJ databases">
        <authorList>
            <person name="Vignale AGUSTIN F."/>
            <person name="Sosa J E."/>
            <person name="Modenutti C."/>
        </authorList>
    </citation>
    <scope>NUCLEOTIDE SEQUENCE [LARGE SCALE GENOMIC DNA]</scope>
</reference>
<comment type="caution">
    <text evidence="6">The sequence shown here is derived from an EMBL/GenBank/DDBJ whole genome shotgun (WGS) entry which is preliminary data.</text>
</comment>
<dbReference type="EMBL" id="CAUOFW020003467">
    <property type="protein sequence ID" value="CAK9160103.1"/>
    <property type="molecule type" value="Genomic_DNA"/>
</dbReference>
<accession>A0ABC8ST93</accession>
<keyword evidence="5" id="KW-0539">Nucleus</keyword>
<sequence length="123" mass="14254">MRLSHVDRYPRFGEMEPQFVCFTKRLSRTDVRRNLEIPNGALFLPAGNGVMRVRDRHGVTYQFVASERIGRRRSLTQDWIPFAAAKTLEVDAMLRIYWSGDGNEYVVQEGVQLFGPHIAWLTL</sequence>
<evidence type="ECO:0000256" key="3">
    <source>
        <dbReference type="ARBA" id="ARBA00023125"/>
    </source>
</evidence>
<evidence type="ECO:0000256" key="2">
    <source>
        <dbReference type="ARBA" id="ARBA00023015"/>
    </source>
</evidence>
<evidence type="ECO:0000256" key="1">
    <source>
        <dbReference type="ARBA" id="ARBA00004123"/>
    </source>
</evidence>
<dbReference type="InterPro" id="IPR015300">
    <property type="entry name" value="DNA-bd_pseudobarrel_sf"/>
</dbReference>
<dbReference type="AlphaFoldDB" id="A0ABC8ST93"/>
<dbReference type="GO" id="GO:0005634">
    <property type="term" value="C:nucleus"/>
    <property type="evidence" value="ECO:0007669"/>
    <property type="project" value="UniProtKB-SubCell"/>
</dbReference>
<dbReference type="SUPFAM" id="SSF101936">
    <property type="entry name" value="DNA-binding pseudobarrel domain"/>
    <property type="match status" value="1"/>
</dbReference>
<protein>
    <submittedName>
        <fullName evidence="6">Uncharacterized protein</fullName>
    </submittedName>
</protein>
<evidence type="ECO:0000256" key="4">
    <source>
        <dbReference type="ARBA" id="ARBA00023163"/>
    </source>
</evidence>
<dbReference type="Gene3D" id="2.40.330.10">
    <property type="entry name" value="DNA-binding pseudobarrel domain"/>
    <property type="match status" value="1"/>
</dbReference>
<keyword evidence="3" id="KW-0238">DNA-binding</keyword>
<gene>
    <name evidence="6" type="ORF">ILEXP_LOCUS28832</name>
</gene>
<evidence type="ECO:0000313" key="7">
    <source>
        <dbReference type="Proteomes" id="UP001642360"/>
    </source>
</evidence>
<evidence type="ECO:0000256" key="5">
    <source>
        <dbReference type="ARBA" id="ARBA00023242"/>
    </source>
</evidence>
<evidence type="ECO:0000313" key="6">
    <source>
        <dbReference type="EMBL" id="CAK9160103.1"/>
    </source>
</evidence>
<name>A0ABC8ST93_9AQUA</name>
<keyword evidence="4" id="KW-0804">Transcription</keyword>
<dbReference type="GO" id="GO:0003677">
    <property type="term" value="F:DNA binding"/>
    <property type="evidence" value="ECO:0007669"/>
    <property type="project" value="UniProtKB-KW"/>
</dbReference>